<evidence type="ECO:0000256" key="1">
    <source>
        <dbReference type="SAM" id="MobiDB-lite"/>
    </source>
</evidence>
<accession>A0A9Q0KSP4</accession>
<protein>
    <submittedName>
        <fullName evidence="2">Uncharacterized protein</fullName>
    </submittedName>
</protein>
<feature type="region of interest" description="Disordered" evidence="1">
    <location>
        <begin position="129"/>
        <end position="157"/>
    </location>
</feature>
<dbReference type="AlphaFoldDB" id="A0A9Q0KSP4"/>
<dbReference type="PANTHER" id="PTHR31917">
    <property type="entry name" value="AGENET DOMAIN-CONTAINING PROTEIN-RELATED"/>
    <property type="match status" value="1"/>
</dbReference>
<dbReference type="Proteomes" id="UP001141806">
    <property type="component" value="Unassembled WGS sequence"/>
</dbReference>
<sequence>MEVMQFIIGADVEVVYVVNDRVSGWVPATIKEVYESEYEVELKTQLEVNRSKLRIEACAFYYDFWIPGKVWEVHYHSRVGTKNDISYSVQAMEIQSSRLRRYSVSKSEIRVRRQWVDGEWVPLPQIHQVDPSIKDTGSSAGPSGHSSEQQRSTKDRSAALQCQLNDSQFRIGVTVEIFMAFMGGWKHATIKELQEDQIRVQYKAWSRIEDKTHEVDKFYDVSLVRPLPLQKEDEKLTFNLHQEVEVHQLEDHHTSGEGWYVGEVLEIYDDMFDINARFYTISHPKLGMINVKESCLRVHKEWDDGTWIQLGSASYMEQVMKKNKNKMEEVHSTGADVEVYSLYHKGWISGSILESVGNQVEIEMKLEKKRLYVDASRLRPQLSMQKDNSQLFVENEVVEAFEKNNCWIKGKIWQANDARGTFFILSRRMSMTT</sequence>
<proteinExistence type="predicted"/>
<reference evidence="2" key="1">
    <citation type="journal article" date="2023" name="Plant J.">
        <title>The genome of the king protea, Protea cynaroides.</title>
        <authorList>
            <person name="Chang J."/>
            <person name="Duong T.A."/>
            <person name="Schoeman C."/>
            <person name="Ma X."/>
            <person name="Roodt D."/>
            <person name="Barker N."/>
            <person name="Li Z."/>
            <person name="Van de Peer Y."/>
            <person name="Mizrachi E."/>
        </authorList>
    </citation>
    <scope>NUCLEOTIDE SEQUENCE</scope>
    <source>
        <tissue evidence="2">Young leaves</tissue>
    </source>
</reference>
<keyword evidence="3" id="KW-1185">Reference proteome</keyword>
<dbReference type="EMBL" id="JAMYWD010000003">
    <property type="protein sequence ID" value="KAJ4975904.1"/>
    <property type="molecule type" value="Genomic_DNA"/>
</dbReference>
<organism evidence="2 3">
    <name type="scientific">Protea cynaroides</name>
    <dbReference type="NCBI Taxonomy" id="273540"/>
    <lineage>
        <taxon>Eukaryota</taxon>
        <taxon>Viridiplantae</taxon>
        <taxon>Streptophyta</taxon>
        <taxon>Embryophyta</taxon>
        <taxon>Tracheophyta</taxon>
        <taxon>Spermatophyta</taxon>
        <taxon>Magnoliopsida</taxon>
        <taxon>Proteales</taxon>
        <taxon>Proteaceae</taxon>
        <taxon>Protea</taxon>
    </lineage>
</organism>
<comment type="caution">
    <text evidence="2">The sequence shown here is derived from an EMBL/GenBank/DDBJ whole genome shotgun (WGS) entry which is preliminary data.</text>
</comment>
<evidence type="ECO:0000313" key="2">
    <source>
        <dbReference type="EMBL" id="KAJ4975904.1"/>
    </source>
</evidence>
<feature type="compositionally biased region" description="Polar residues" evidence="1">
    <location>
        <begin position="135"/>
        <end position="150"/>
    </location>
</feature>
<gene>
    <name evidence="2" type="ORF">NE237_001010</name>
</gene>
<dbReference type="PANTHER" id="PTHR31917:SF147">
    <property type="entry name" value="AGENET DOMAIN-CONTAINING PROTEIN"/>
    <property type="match status" value="1"/>
</dbReference>
<evidence type="ECO:0000313" key="3">
    <source>
        <dbReference type="Proteomes" id="UP001141806"/>
    </source>
</evidence>
<name>A0A9Q0KSP4_9MAGN</name>